<gene>
    <name evidence="1" type="ORF">G6F64_011960</name>
</gene>
<name>A0A9P6WY41_RHIOR</name>
<protein>
    <submittedName>
        <fullName evidence="1">Uncharacterized protein</fullName>
    </submittedName>
</protein>
<dbReference type="EMBL" id="JAANQT010003240">
    <property type="protein sequence ID" value="KAG1301265.1"/>
    <property type="molecule type" value="Genomic_DNA"/>
</dbReference>
<evidence type="ECO:0000313" key="2">
    <source>
        <dbReference type="Proteomes" id="UP000716291"/>
    </source>
</evidence>
<reference evidence="1" key="1">
    <citation type="journal article" date="2020" name="Microb. Genom.">
        <title>Genetic diversity of clinical and environmental Mucorales isolates obtained from an investigation of mucormycosis cases among solid organ transplant recipients.</title>
        <authorList>
            <person name="Nguyen M.H."/>
            <person name="Kaul D."/>
            <person name="Muto C."/>
            <person name="Cheng S.J."/>
            <person name="Richter R.A."/>
            <person name="Bruno V.M."/>
            <person name="Liu G."/>
            <person name="Beyhan S."/>
            <person name="Sundermann A.J."/>
            <person name="Mounaud S."/>
            <person name="Pasculle A.W."/>
            <person name="Nierman W.C."/>
            <person name="Driscoll E."/>
            <person name="Cumbie R."/>
            <person name="Clancy C.J."/>
            <person name="Dupont C.L."/>
        </authorList>
    </citation>
    <scope>NUCLEOTIDE SEQUENCE</scope>
    <source>
        <strain evidence="1">GL11</strain>
    </source>
</reference>
<keyword evidence="2" id="KW-1185">Reference proteome</keyword>
<dbReference type="AlphaFoldDB" id="A0A9P6WY41"/>
<accession>A0A9P6WY41</accession>
<evidence type="ECO:0000313" key="1">
    <source>
        <dbReference type="EMBL" id="KAG1301265.1"/>
    </source>
</evidence>
<proteinExistence type="predicted"/>
<sequence length="143" mass="15890">MITVVQLYVVIDALELKVDSPLVEAAGFLKAYFDTAEDRSTSMSSDFGFGDLTIIMAESHEIRSRFNSYCGIASKVFHSTTSVAAFDFLPLNPWIGRLGVSKFMTAETMFFHASPCCKDYSLTAERNLMCQIVIQLIGIFGYV</sequence>
<organism evidence="1 2">
    <name type="scientific">Rhizopus oryzae</name>
    <name type="common">Mucormycosis agent</name>
    <name type="synonym">Rhizopus arrhizus var. delemar</name>
    <dbReference type="NCBI Taxonomy" id="64495"/>
    <lineage>
        <taxon>Eukaryota</taxon>
        <taxon>Fungi</taxon>
        <taxon>Fungi incertae sedis</taxon>
        <taxon>Mucoromycota</taxon>
        <taxon>Mucoromycotina</taxon>
        <taxon>Mucoromycetes</taxon>
        <taxon>Mucorales</taxon>
        <taxon>Mucorineae</taxon>
        <taxon>Rhizopodaceae</taxon>
        <taxon>Rhizopus</taxon>
    </lineage>
</organism>
<dbReference type="Proteomes" id="UP000716291">
    <property type="component" value="Unassembled WGS sequence"/>
</dbReference>
<comment type="caution">
    <text evidence="1">The sequence shown here is derived from an EMBL/GenBank/DDBJ whole genome shotgun (WGS) entry which is preliminary data.</text>
</comment>